<sequence>MGEHVLDLDAIESSLRTVQRNFSEINRVINTPRDTLDDQVITNMMAGYRYVDALTADGVDLFAIGASKHFLELNALVLCGTDPLERIREDAHLKATAQRFYEEDRGTISDLAAWYALHRDETAWTRAAGLYVRLLSEPQLFIEGNHRTGALIMSCILVRDGRPPFVLSIDNAQGYFDPSTLITKTKKTPIGMLFRIPKLKKEFASFLRENADDRYLLHRAVTPAA</sequence>
<dbReference type="EMBL" id="UIDG01000225">
    <property type="protein sequence ID" value="SUS06607.1"/>
    <property type="molecule type" value="Genomic_DNA"/>
</dbReference>
<dbReference type="SUPFAM" id="SSF140931">
    <property type="entry name" value="Fic-like"/>
    <property type="match status" value="1"/>
</dbReference>
<organism evidence="1">
    <name type="scientific">metagenome</name>
    <dbReference type="NCBI Taxonomy" id="256318"/>
    <lineage>
        <taxon>unclassified sequences</taxon>
        <taxon>metagenomes</taxon>
    </lineage>
</organism>
<gene>
    <name evidence="1" type="ORF">DF3PB_3000001</name>
</gene>
<name>A0A380TEZ7_9ZZZZ</name>
<proteinExistence type="predicted"/>
<reference evidence="1" key="1">
    <citation type="submission" date="2018-07" db="EMBL/GenBank/DDBJ databases">
        <authorList>
            <person name="Quirk P.G."/>
            <person name="Krulwich T.A."/>
        </authorList>
    </citation>
    <scope>NUCLEOTIDE SEQUENCE</scope>
</reference>
<protein>
    <recommendedName>
        <fullName evidence="2">Fido domain-containing protein</fullName>
    </recommendedName>
</protein>
<dbReference type="Gene3D" id="1.10.3290.10">
    <property type="entry name" value="Fido-like domain"/>
    <property type="match status" value="1"/>
</dbReference>
<evidence type="ECO:0000313" key="1">
    <source>
        <dbReference type="EMBL" id="SUS06607.1"/>
    </source>
</evidence>
<dbReference type="AlphaFoldDB" id="A0A380TEZ7"/>
<dbReference type="InterPro" id="IPR036597">
    <property type="entry name" value="Fido-like_dom_sf"/>
</dbReference>
<accession>A0A380TEZ7</accession>
<evidence type="ECO:0008006" key="2">
    <source>
        <dbReference type="Google" id="ProtNLM"/>
    </source>
</evidence>